<protein>
    <submittedName>
        <fullName evidence="1">Uncharacterized protein</fullName>
    </submittedName>
</protein>
<name>A0ACB8URY8_9EURO</name>
<evidence type="ECO:0000313" key="1">
    <source>
        <dbReference type="EMBL" id="KAI2383391.1"/>
    </source>
</evidence>
<comment type="caution">
    <text evidence="1">The sequence shown here is derived from an EMBL/GenBank/DDBJ whole genome shotgun (WGS) entry which is preliminary data.</text>
</comment>
<proteinExistence type="predicted"/>
<accession>A0ACB8URY8</accession>
<sequence>MASDRGGSVSLNRGLNSAPGIAALFLIHFDIKAGYTVEWHRNLPHVTLQDTVEFKSLPSGSHNVNEDLVYFIQDDHAGLSAFINKPAGESERNALMLAVGVLVPLSHGRLGKAWRHAASLKELAQMLADDYKNIEPLEQYWDLFQLPKCDNESPPESPIASIPNLKPNHAQYPDDPQRSRTLSDAAALLTSKQVLAPFHPALSLPDFKNSFGPLMFPLYRAALLRKRILFLGDSPVETSCDFGKLSCLPEPKFITANDLEVYDLALLSSLPQTILPFLPSTGHPPLWPRSLFNVGVHDLPYLSTLTRDSTDKGDGCFIACTSDRVLGVKPELYDVLVDLPPSYSKDAPEKMYPKLSLTPSLSLPSKPSKALQVKATQRDVRRFWALREGLKDLPCTHAAAEQDEESDAASTFSSNSLVEPLSWPVLAYTSFIWWASAGEKGVGQSEEEKEQDLRLLLPDDDSIYSPCGRRGSISYPERDTRTQEIAMITYFRRLTTQIFAVLFDVVSRQDEEEGELTNDALPNPLAESDDGEYEDELEHSAPATNDGDIQPLLNPDTSPAIRTGVNYDENKPIVATTADMVQMGLDPWSESDRMFVEELIHVWWGRQGQVQGARIQCCGVRIL</sequence>
<gene>
    <name evidence="1" type="ORF">LOY88_005285</name>
</gene>
<reference evidence="1" key="1">
    <citation type="journal article" date="2022" name="bioRxiv">
        <title>Population genetic analysis of Ophidiomyces ophidiicola, the causative agent of snake fungal disease, indicates recent introductions to the USA.</title>
        <authorList>
            <person name="Ladner J.T."/>
            <person name="Palmer J.M."/>
            <person name="Ettinger C.L."/>
            <person name="Stajich J.E."/>
            <person name="Farrell T.M."/>
            <person name="Glorioso B.M."/>
            <person name="Lawson B."/>
            <person name="Price S.J."/>
            <person name="Stengle A.G."/>
            <person name="Grear D.A."/>
            <person name="Lorch J.M."/>
        </authorList>
    </citation>
    <scope>NUCLEOTIDE SEQUENCE</scope>
    <source>
        <strain evidence="1">NWHC 24266-5</strain>
    </source>
</reference>
<dbReference type="EMBL" id="JALBCA010000091">
    <property type="protein sequence ID" value="KAI2383391.1"/>
    <property type="molecule type" value="Genomic_DNA"/>
</dbReference>
<organism evidence="1">
    <name type="scientific">Ophidiomyces ophidiicola</name>
    <dbReference type="NCBI Taxonomy" id="1387563"/>
    <lineage>
        <taxon>Eukaryota</taxon>
        <taxon>Fungi</taxon>
        <taxon>Dikarya</taxon>
        <taxon>Ascomycota</taxon>
        <taxon>Pezizomycotina</taxon>
        <taxon>Eurotiomycetes</taxon>
        <taxon>Eurotiomycetidae</taxon>
        <taxon>Onygenales</taxon>
        <taxon>Onygenaceae</taxon>
        <taxon>Ophidiomyces</taxon>
    </lineage>
</organism>